<proteinExistence type="predicted"/>
<dbReference type="Proteomes" id="UP000272942">
    <property type="component" value="Unassembled WGS sequence"/>
</dbReference>
<evidence type="ECO:0000313" key="4">
    <source>
        <dbReference type="WBParaSite" id="ECPE_0001017101-mRNA-1"/>
    </source>
</evidence>
<feature type="compositionally biased region" description="Pro residues" evidence="1">
    <location>
        <begin position="116"/>
        <end position="135"/>
    </location>
</feature>
<dbReference type="EMBL" id="UZAN01048574">
    <property type="protein sequence ID" value="VDP86543.1"/>
    <property type="molecule type" value="Genomic_DNA"/>
</dbReference>
<feature type="region of interest" description="Disordered" evidence="1">
    <location>
        <begin position="208"/>
        <end position="276"/>
    </location>
</feature>
<name>A0A183AT54_9TREM</name>
<evidence type="ECO:0000256" key="1">
    <source>
        <dbReference type="SAM" id="MobiDB-lite"/>
    </source>
</evidence>
<protein>
    <submittedName>
        <fullName evidence="4">Extensin-like</fullName>
    </submittedName>
</protein>
<feature type="region of interest" description="Disordered" evidence="1">
    <location>
        <begin position="106"/>
        <end position="160"/>
    </location>
</feature>
<evidence type="ECO:0000313" key="3">
    <source>
        <dbReference type="Proteomes" id="UP000272942"/>
    </source>
</evidence>
<feature type="compositionally biased region" description="Polar residues" evidence="1">
    <location>
        <begin position="211"/>
        <end position="220"/>
    </location>
</feature>
<sequence>MFIDSISIYPPHADFPPLSILFSIVACNTDNFQSQLADVFTHLNEVEVQLNGLEAWAGLPPECFTSTPTHSQGLAPDLDQASNEAQALVELVHRLKTTLRSLISKPASNASDIPGPIAPGPPKDNPTPSKRPPTQPSVGGTTVAGFATGVGASTEPESGRQMELTMTPNEYGTQNTAADELSLTPHAQRYAYNSPGSVPPFPPTMPGTNYGPLSTGSNPSPGVPGSYLSAELHSQPHLPSAKIGYTDPITGLPSRSTYSGYSTPNTNPDPFSGPYS</sequence>
<reference evidence="4" key="1">
    <citation type="submission" date="2016-06" db="UniProtKB">
        <authorList>
            <consortium name="WormBaseParasite"/>
        </authorList>
    </citation>
    <scope>IDENTIFICATION</scope>
</reference>
<feature type="compositionally biased region" description="Polar residues" evidence="1">
    <location>
        <begin position="253"/>
        <end position="276"/>
    </location>
</feature>
<dbReference type="AlphaFoldDB" id="A0A183AT54"/>
<gene>
    <name evidence="2" type="ORF">ECPE_LOCUS10139</name>
</gene>
<dbReference type="WBParaSite" id="ECPE_0001017101-mRNA-1">
    <property type="protein sequence ID" value="ECPE_0001017101-mRNA-1"/>
    <property type="gene ID" value="ECPE_0001017101"/>
</dbReference>
<reference evidence="2 3" key="2">
    <citation type="submission" date="2018-11" db="EMBL/GenBank/DDBJ databases">
        <authorList>
            <consortium name="Pathogen Informatics"/>
        </authorList>
    </citation>
    <scope>NUCLEOTIDE SEQUENCE [LARGE SCALE GENOMIC DNA]</scope>
    <source>
        <strain evidence="2 3">Egypt</strain>
    </source>
</reference>
<dbReference type="OrthoDB" id="10059330at2759"/>
<feature type="compositionally biased region" description="Low complexity" evidence="1">
    <location>
        <begin position="138"/>
        <end position="152"/>
    </location>
</feature>
<evidence type="ECO:0000313" key="2">
    <source>
        <dbReference type="EMBL" id="VDP86543.1"/>
    </source>
</evidence>
<keyword evidence="3" id="KW-1185">Reference proteome</keyword>
<organism evidence="4">
    <name type="scientific">Echinostoma caproni</name>
    <dbReference type="NCBI Taxonomy" id="27848"/>
    <lineage>
        <taxon>Eukaryota</taxon>
        <taxon>Metazoa</taxon>
        <taxon>Spiralia</taxon>
        <taxon>Lophotrochozoa</taxon>
        <taxon>Platyhelminthes</taxon>
        <taxon>Trematoda</taxon>
        <taxon>Digenea</taxon>
        <taxon>Plagiorchiida</taxon>
        <taxon>Echinostomata</taxon>
        <taxon>Echinostomatoidea</taxon>
        <taxon>Echinostomatidae</taxon>
        <taxon>Echinostoma</taxon>
    </lineage>
</organism>
<accession>A0A183AT54</accession>